<dbReference type="InterPro" id="IPR006845">
    <property type="entry name" value="Pex_N"/>
</dbReference>
<dbReference type="PIRSF" id="PIRSF038074">
    <property type="entry name" value="Peroxisome_assembly_p12"/>
    <property type="match status" value="1"/>
</dbReference>
<dbReference type="GO" id="GO:0004842">
    <property type="term" value="F:ubiquitin-protein transferase activity"/>
    <property type="evidence" value="ECO:0007669"/>
    <property type="project" value="TreeGrafter"/>
</dbReference>
<keyword evidence="7" id="KW-0479">Metal-binding</keyword>
<comment type="subcellular location">
    <subcellularLocation>
        <location evidence="1">Peroxisome membrane</location>
        <topology evidence="1">Multi-pass membrane protein</topology>
    </subcellularLocation>
</comment>
<keyword evidence="12 16" id="KW-0472">Membrane</keyword>
<dbReference type="GO" id="GO:0005778">
    <property type="term" value="C:peroxisomal membrane"/>
    <property type="evidence" value="ECO:0007669"/>
    <property type="project" value="UniProtKB-SubCell"/>
</dbReference>
<evidence type="ECO:0000256" key="15">
    <source>
        <dbReference type="ARBA" id="ARBA00034505"/>
    </source>
</evidence>
<dbReference type="PANTHER" id="PTHR12888">
    <property type="entry name" value="PEROXISOME ASSEMBLY PROTEIN 12 PEROXIN-12"/>
    <property type="match status" value="1"/>
</dbReference>
<evidence type="ECO:0000259" key="17">
    <source>
        <dbReference type="SMART" id="SM00184"/>
    </source>
</evidence>
<name>A0A261XTQ1_9FUNG</name>
<keyword evidence="8" id="KW-0863">Zinc-finger</keyword>
<evidence type="ECO:0000256" key="13">
    <source>
        <dbReference type="ARBA" id="ARBA00023140"/>
    </source>
</evidence>
<dbReference type="GO" id="GO:1990429">
    <property type="term" value="C:peroxisomal importomer complex"/>
    <property type="evidence" value="ECO:0007669"/>
    <property type="project" value="TreeGrafter"/>
</dbReference>
<accession>A0A261XTQ1</accession>
<keyword evidence="10" id="KW-0653">Protein transport</keyword>
<dbReference type="PANTHER" id="PTHR12888:SF0">
    <property type="entry name" value="PEROXISOME ASSEMBLY PROTEIN 12"/>
    <property type="match status" value="1"/>
</dbReference>
<reference evidence="18 19" key="1">
    <citation type="journal article" date="2017" name="Mycologia">
        <title>Bifiguratus adelaidae, gen. et sp. nov., a new member of Mucoromycotina in endophytic and soil-dwelling habitats.</title>
        <authorList>
            <person name="Torres-Cruz T.J."/>
            <person name="Billingsley Tobias T.L."/>
            <person name="Almatruk M."/>
            <person name="Hesse C."/>
            <person name="Kuske C.R."/>
            <person name="Desiro A."/>
            <person name="Benucci G.M."/>
            <person name="Bonito G."/>
            <person name="Stajich J.E."/>
            <person name="Dunlap C."/>
            <person name="Arnold A.E."/>
            <person name="Porras-Alfaro A."/>
        </authorList>
    </citation>
    <scope>NUCLEOTIDE SEQUENCE [LARGE SCALE GENOMIC DNA]</scope>
    <source>
        <strain evidence="18 19">AZ0501</strain>
    </source>
</reference>
<feature type="domain" description="RING-type" evidence="17">
    <location>
        <begin position="326"/>
        <end position="364"/>
    </location>
</feature>
<dbReference type="GO" id="GO:0016562">
    <property type="term" value="P:protein import into peroxisome matrix, receptor recycling"/>
    <property type="evidence" value="ECO:0007669"/>
    <property type="project" value="UniProtKB-ARBA"/>
</dbReference>
<evidence type="ECO:0000256" key="5">
    <source>
        <dbReference type="ARBA" id="ARBA00022448"/>
    </source>
</evidence>
<dbReference type="OrthoDB" id="107372at2759"/>
<gene>
    <name evidence="18" type="ORF">BZG36_05602</name>
</gene>
<sequence length="386" mass="44189">MEFMSNLGGDGVDHPSLFELIAQAKMTEMLSPALRYVYAQRYPRYLIRISNNYDEFYAALMLLVERHYLKQWGGSFAENFYGLKRVPSDRPLVQSSSTATKAPSQNLSSTNVNRSLAVLVILPYIKQRLDHYYSRISGGGASQLFDSNERDERELAELRSATISLRQKARIRLRRIFRLVYPWAHFAYHMSEVLFQIGYLFGKTKYWNPWLKVIDVEVVRMNAQDYRNQFDSSGPKLSTSTSLMDRVARTPLVLVQAFFNALRVILPMSIFFFKFLEWWYSSEFARGSGTALKKRTNDDDVGVIASPKRLAPDLRGIPLPKSPDTCPICLRSPIDNPTALPTGYVFCYTCAYKYVEEHGRCPVTWEKVNGGIEGLRKVYIAVGTGR</sequence>
<evidence type="ECO:0000256" key="10">
    <source>
        <dbReference type="ARBA" id="ARBA00022927"/>
    </source>
</evidence>
<dbReference type="InterPro" id="IPR013083">
    <property type="entry name" value="Znf_RING/FYVE/PHD"/>
</dbReference>
<evidence type="ECO:0000313" key="18">
    <source>
        <dbReference type="EMBL" id="OZJ01624.1"/>
    </source>
</evidence>
<evidence type="ECO:0000256" key="12">
    <source>
        <dbReference type="ARBA" id="ARBA00023136"/>
    </source>
</evidence>
<keyword evidence="6" id="KW-0812">Transmembrane</keyword>
<dbReference type="EMBL" id="MVBO01000282">
    <property type="protein sequence ID" value="OZJ01624.1"/>
    <property type="molecule type" value="Genomic_DNA"/>
</dbReference>
<evidence type="ECO:0000313" key="19">
    <source>
        <dbReference type="Proteomes" id="UP000242875"/>
    </source>
</evidence>
<evidence type="ECO:0000256" key="1">
    <source>
        <dbReference type="ARBA" id="ARBA00004585"/>
    </source>
</evidence>
<dbReference type="Proteomes" id="UP000242875">
    <property type="component" value="Unassembled WGS sequence"/>
</dbReference>
<evidence type="ECO:0000256" key="8">
    <source>
        <dbReference type="ARBA" id="ARBA00022771"/>
    </source>
</evidence>
<keyword evidence="11" id="KW-1133">Transmembrane helix</keyword>
<dbReference type="SUPFAM" id="SSF57850">
    <property type="entry name" value="RING/U-box"/>
    <property type="match status" value="1"/>
</dbReference>
<evidence type="ECO:0000256" key="3">
    <source>
        <dbReference type="ARBA" id="ARBA00008704"/>
    </source>
</evidence>
<evidence type="ECO:0000256" key="4">
    <source>
        <dbReference type="ARBA" id="ARBA00018980"/>
    </source>
</evidence>
<comment type="pathway">
    <text evidence="2">Protein modification; protein ubiquitination.</text>
</comment>
<dbReference type="SMART" id="SM00184">
    <property type="entry name" value="RING"/>
    <property type="match status" value="1"/>
</dbReference>
<keyword evidence="5" id="KW-0813">Transport</keyword>
<comment type="similarity">
    <text evidence="3 16">Belongs to the pex2/pex10/pex12 family.</text>
</comment>
<evidence type="ECO:0000256" key="2">
    <source>
        <dbReference type="ARBA" id="ARBA00004906"/>
    </source>
</evidence>
<evidence type="ECO:0000256" key="11">
    <source>
        <dbReference type="ARBA" id="ARBA00022989"/>
    </source>
</evidence>
<keyword evidence="9" id="KW-0862">Zinc</keyword>
<keyword evidence="13 16" id="KW-0576">Peroxisome</keyword>
<dbReference type="GO" id="GO:0008270">
    <property type="term" value="F:zinc ion binding"/>
    <property type="evidence" value="ECO:0007669"/>
    <property type="project" value="UniProtKB-KW"/>
</dbReference>
<keyword evidence="19" id="KW-1185">Reference proteome</keyword>
<dbReference type="InterPro" id="IPR017375">
    <property type="entry name" value="PEX12"/>
</dbReference>
<organism evidence="18 19">
    <name type="scientific">Bifiguratus adelaidae</name>
    <dbReference type="NCBI Taxonomy" id="1938954"/>
    <lineage>
        <taxon>Eukaryota</taxon>
        <taxon>Fungi</taxon>
        <taxon>Fungi incertae sedis</taxon>
        <taxon>Mucoromycota</taxon>
        <taxon>Mucoromycotina</taxon>
        <taxon>Endogonomycetes</taxon>
        <taxon>Endogonales</taxon>
        <taxon>Endogonales incertae sedis</taxon>
        <taxon>Bifiguratus</taxon>
    </lineage>
</organism>
<dbReference type="GO" id="GO:0006513">
    <property type="term" value="P:protein monoubiquitination"/>
    <property type="evidence" value="ECO:0007669"/>
    <property type="project" value="TreeGrafter"/>
</dbReference>
<protein>
    <recommendedName>
        <fullName evidence="4 16">Peroxisome assembly protein 12</fullName>
    </recommendedName>
    <alternativeName>
        <fullName evidence="14 16">Peroxin-12</fullName>
    </alternativeName>
</protein>
<evidence type="ECO:0000256" key="16">
    <source>
        <dbReference type="PIRNR" id="PIRNR038074"/>
    </source>
</evidence>
<comment type="function">
    <text evidence="16">Component of a retrotranslocation channel required for peroxisome organization by mediating export of the PEX5 receptor from peroxisomes to the cytosol, thereby promoting PEX5 recycling.</text>
</comment>
<evidence type="ECO:0000256" key="7">
    <source>
        <dbReference type="ARBA" id="ARBA00022723"/>
    </source>
</evidence>
<dbReference type="InterPro" id="IPR001841">
    <property type="entry name" value="Znf_RING"/>
</dbReference>
<dbReference type="Pfam" id="PF04757">
    <property type="entry name" value="Pex2_Pex12"/>
    <property type="match status" value="1"/>
</dbReference>
<dbReference type="Gene3D" id="3.30.40.10">
    <property type="entry name" value="Zinc/RING finger domain, C3HC4 (zinc finger)"/>
    <property type="match status" value="1"/>
</dbReference>
<evidence type="ECO:0000256" key="9">
    <source>
        <dbReference type="ARBA" id="ARBA00022833"/>
    </source>
</evidence>
<evidence type="ECO:0000256" key="6">
    <source>
        <dbReference type="ARBA" id="ARBA00022692"/>
    </source>
</evidence>
<comment type="caution">
    <text evidence="18">The sequence shown here is derived from an EMBL/GenBank/DDBJ whole genome shotgun (WGS) entry which is preliminary data.</text>
</comment>
<dbReference type="CDD" id="cd16451">
    <property type="entry name" value="mRING_PEX12"/>
    <property type="match status" value="1"/>
</dbReference>
<comment type="subunit">
    <text evidence="15">Component of the PEX2-PEX10-PEX12 retrotranslocation channel, composed of PEX2, PEX10 and PEX12.</text>
</comment>
<evidence type="ECO:0000256" key="14">
    <source>
        <dbReference type="ARBA" id="ARBA00029692"/>
    </source>
</evidence>
<proteinExistence type="inferred from homology"/>
<dbReference type="AlphaFoldDB" id="A0A261XTQ1"/>